<feature type="compositionally biased region" description="Polar residues" evidence="1">
    <location>
        <begin position="32"/>
        <end position="51"/>
    </location>
</feature>
<feature type="compositionally biased region" description="Basic residues" evidence="1">
    <location>
        <begin position="57"/>
        <end position="70"/>
    </location>
</feature>
<evidence type="ECO:0000313" key="4">
    <source>
        <dbReference type="EMBL" id="PVV02172.1"/>
    </source>
</evidence>
<name>A0A2T9Z8D0_9FUNG</name>
<keyword evidence="2" id="KW-0732">Signal</keyword>
<evidence type="ECO:0000256" key="2">
    <source>
        <dbReference type="SAM" id="SignalP"/>
    </source>
</evidence>
<proteinExistence type="predicted"/>
<evidence type="ECO:0000256" key="1">
    <source>
        <dbReference type="SAM" id="MobiDB-lite"/>
    </source>
</evidence>
<dbReference type="Proteomes" id="UP000245609">
    <property type="component" value="Unassembled WGS sequence"/>
</dbReference>
<feature type="chain" id="PRO_5036323596" evidence="2">
    <location>
        <begin position="18"/>
        <end position="154"/>
    </location>
</feature>
<gene>
    <name evidence="4" type="ORF">BB560_003382</name>
    <name evidence="3" type="ORF">BB560_004816</name>
</gene>
<reference evidence="3 5" key="1">
    <citation type="journal article" date="2018" name="MBio">
        <title>Comparative Genomics Reveals the Core Gene Toolbox for the Fungus-Insect Symbiosis.</title>
        <authorList>
            <person name="Wang Y."/>
            <person name="Stata M."/>
            <person name="Wang W."/>
            <person name="Stajich J.E."/>
            <person name="White M.M."/>
            <person name="Moncalvo J.M."/>
        </authorList>
    </citation>
    <scope>NUCLEOTIDE SEQUENCE [LARGE SCALE GENOMIC DNA]</scope>
    <source>
        <strain evidence="3 5">SC-DP-2</strain>
    </source>
</reference>
<feature type="region of interest" description="Disordered" evidence="1">
    <location>
        <begin position="29"/>
        <end position="154"/>
    </location>
</feature>
<comment type="caution">
    <text evidence="3">The sequence shown here is derived from an EMBL/GenBank/DDBJ whole genome shotgun (WGS) entry which is preliminary data.</text>
</comment>
<dbReference type="EMBL" id="MBFS01000579">
    <property type="protein sequence ID" value="PVV02172.1"/>
    <property type="molecule type" value="Genomic_DNA"/>
</dbReference>
<feature type="compositionally biased region" description="Basic and acidic residues" evidence="1">
    <location>
        <begin position="71"/>
        <end position="91"/>
    </location>
</feature>
<dbReference type="AlphaFoldDB" id="A0A2T9Z8D0"/>
<feature type="signal peptide" evidence="2">
    <location>
        <begin position="1"/>
        <end position="17"/>
    </location>
</feature>
<feature type="compositionally biased region" description="Low complexity" evidence="1">
    <location>
        <begin position="128"/>
        <end position="147"/>
    </location>
</feature>
<feature type="compositionally biased region" description="Polar residues" evidence="1">
    <location>
        <begin position="106"/>
        <end position="127"/>
    </location>
</feature>
<evidence type="ECO:0000313" key="3">
    <source>
        <dbReference type="EMBL" id="PVV00787.1"/>
    </source>
</evidence>
<evidence type="ECO:0000313" key="5">
    <source>
        <dbReference type="Proteomes" id="UP000245609"/>
    </source>
</evidence>
<accession>A0A2T9Z8D0</accession>
<sequence length="154" mass="16893">MRFSLLFLAAALALASAEVANDEFYVRGNKPNEVSYNTNGYSRSQGKDQQYNTKKASNNKKSGKKQKKSSGKKDSKKDGDTKNKNPQDKGSYRSQRLARGYEQIVPVSNDSYGDQSNQGSAYSVNSENTSSYGNNQNGNNNSNSYGTVDNNDNS</sequence>
<keyword evidence="5" id="KW-1185">Reference proteome</keyword>
<dbReference type="EMBL" id="MBFS01001641">
    <property type="protein sequence ID" value="PVV00787.1"/>
    <property type="molecule type" value="Genomic_DNA"/>
</dbReference>
<protein>
    <submittedName>
        <fullName evidence="3">Uncharacterized protein</fullName>
    </submittedName>
</protein>
<feature type="non-terminal residue" evidence="3">
    <location>
        <position position="154"/>
    </location>
</feature>
<organism evidence="3 5">
    <name type="scientific">Smittium megazygosporum</name>
    <dbReference type="NCBI Taxonomy" id="133381"/>
    <lineage>
        <taxon>Eukaryota</taxon>
        <taxon>Fungi</taxon>
        <taxon>Fungi incertae sedis</taxon>
        <taxon>Zoopagomycota</taxon>
        <taxon>Kickxellomycotina</taxon>
        <taxon>Harpellomycetes</taxon>
        <taxon>Harpellales</taxon>
        <taxon>Legeriomycetaceae</taxon>
        <taxon>Smittium</taxon>
    </lineage>
</organism>